<dbReference type="PANTHER" id="PTHR22914">
    <property type="entry name" value="CHITIN SYNTHASE"/>
    <property type="match status" value="1"/>
</dbReference>
<keyword evidence="4" id="KW-0328">Glycosyltransferase</keyword>
<evidence type="ECO:0000256" key="12">
    <source>
        <dbReference type="SAM" id="Phobius"/>
    </source>
</evidence>
<dbReference type="AlphaFoldDB" id="A0A428UKQ3"/>
<keyword evidence="11" id="KW-0175">Coiled coil</keyword>
<evidence type="ECO:0000313" key="14">
    <source>
        <dbReference type="Proteomes" id="UP000287144"/>
    </source>
</evidence>
<dbReference type="EMBL" id="NKCK01000005">
    <property type="protein sequence ID" value="RSM14866.1"/>
    <property type="molecule type" value="Genomic_DNA"/>
</dbReference>
<keyword evidence="6 12" id="KW-0812">Transmembrane</keyword>
<feature type="transmembrane region" description="Helical" evidence="12">
    <location>
        <begin position="240"/>
        <end position="259"/>
    </location>
</feature>
<evidence type="ECO:0000256" key="6">
    <source>
        <dbReference type="ARBA" id="ARBA00022692"/>
    </source>
</evidence>
<organism evidence="13 14">
    <name type="scientific">Fusarium oligoseptatum</name>
    <dbReference type="NCBI Taxonomy" id="2604345"/>
    <lineage>
        <taxon>Eukaryota</taxon>
        <taxon>Fungi</taxon>
        <taxon>Dikarya</taxon>
        <taxon>Ascomycota</taxon>
        <taxon>Pezizomycotina</taxon>
        <taxon>Sordariomycetes</taxon>
        <taxon>Hypocreomycetidae</taxon>
        <taxon>Hypocreales</taxon>
        <taxon>Nectriaceae</taxon>
        <taxon>Fusarium</taxon>
        <taxon>Fusarium solani species complex</taxon>
    </lineage>
</organism>
<feature type="transmembrane region" description="Helical" evidence="12">
    <location>
        <begin position="146"/>
        <end position="163"/>
    </location>
</feature>
<proteinExistence type="inferred from homology"/>
<evidence type="ECO:0000256" key="8">
    <source>
        <dbReference type="ARBA" id="ARBA00023316"/>
    </source>
</evidence>
<evidence type="ECO:0000256" key="11">
    <source>
        <dbReference type="SAM" id="Coils"/>
    </source>
</evidence>
<comment type="similarity">
    <text evidence="9">Belongs to the chitin synthase family. Class III subfamily.</text>
</comment>
<feature type="transmembrane region" description="Helical" evidence="12">
    <location>
        <begin position="111"/>
        <end position="134"/>
    </location>
</feature>
<keyword evidence="3" id="KW-1003">Cell membrane</keyword>
<dbReference type="GO" id="GO:0071555">
    <property type="term" value="P:cell wall organization"/>
    <property type="evidence" value="ECO:0007669"/>
    <property type="project" value="UniProtKB-KW"/>
</dbReference>
<keyword evidence="7 12" id="KW-0472">Membrane</keyword>
<evidence type="ECO:0000313" key="13">
    <source>
        <dbReference type="EMBL" id="RSM14866.1"/>
    </source>
</evidence>
<dbReference type="PANTHER" id="PTHR22914:SF11">
    <property type="entry name" value="CHITIN SYNTHASE B"/>
    <property type="match status" value="1"/>
</dbReference>
<dbReference type="GO" id="GO:0030428">
    <property type="term" value="C:cell septum"/>
    <property type="evidence" value="ECO:0007669"/>
    <property type="project" value="TreeGrafter"/>
</dbReference>
<keyword evidence="5" id="KW-0808">Transferase</keyword>
<dbReference type="EC" id="2.4.1.16" evidence="2"/>
<reference evidence="13 14" key="1">
    <citation type="submission" date="2017-06" db="EMBL/GenBank/DDBJ databases">
        <title>Comparative genomic analysis of Ambrosia Fusariam Clade fungi.</title>
        <authorList>
            <person name="Stajich J.E."/>
            <person name="Carrillo J."/>
            <person name="Kijimoto T."/>
            <person name="Eskalen A."/>
            <person name="O'Donnell K."/>
            <person name="Kasson M."/>
        </authorList>
    </citation>
    <scope>NUCLEOTIDE SEQUENCE [LARGE SCALE GENOMIC DNA]</scope>
    <source>
        <strain evidence="13 14">NRRL62579</strain>
    </source>
</reference>
<accession>A0A428UKQ3</accession>
<feature type="coiled-coil region" evidence="11">
    <location>
        <begin position="184"/>
        <end position="211"/>
    </location>
</feature>
<evidence type="ECO:0000256" key="7">
    <source>
        <dbReference type="ARBA" id="ARBA00023136"/>
    </source>
</evidence>
<comment type="subcellular location">
    <subcellularLocation>
        <location evidence="1">Cell membrane</location>
        <topology evidence="1">Multi-pass membrane protein</topology>
    </subcellularLocation>
</comment>
<protein>
    <recommendedName>
        <fullName evidence="2">chitin synthase</fullName>
        <ecNumber evidence="2">2.4.1.16</ecNumber>
    </recommendedName>
</protein>
<evidence type="ECO:0000256" key="3">
    <source>
        <dbReference type="ARBA" id="ARBA00022475"/>
    </source>
</evidence>
<dbReference type="GO" id="GO:0006031">
    <property type="term" value="P:chitin biosynthetic process"/>
    <property type="evidence" value="ECO:0007669"/>
    <property type="project" value="TreeGrafter"/>
</dbReference>
<dbReference type="GO" id="GO:0004100">
    <property type="term" value="F:chitin synthase activity"/>
    <property type="evidence" value="ECO:0007669"/>
    <property type="project" value="UniProtKB-EC"/>
</dbReference>
<sequence length="315" mass="35711">MKLVGTPQVLSGYHGWPFGDTATPIVNVLIKYIYVAFLVLQFVLALGNRPKGSKYSYIASFMVFGLIQLYLLVLTGYLVYRAFTTTPIEEQISFASGQAFWDSFFGGGSGIAGLIVIALVTIYGLNYIASFLYLDPWHMFHSFPQYMILMSTYINILMVYAFNNWHDVSWGTKGSDTAEALPSAKVIKNEKEAVVEEIEQEQEDIDSKFEKTVWRALAPMSEMNQEEPEKKDVEDSYKSFRTGLVILWLLCNIVLIVFVTTDDFITLGVSKAADVRTPMYFRFLLYATAVLSIIRFAGFLWYIGRTGIMCCIARR</sequence>
<evidence type="ECO:0000256" key="9">
    <source>
        <dbReference type="ARBA" id="ARBA00038055"/>
    </source>
</evidence>
<evidence type="ECO:0000256" key="4">
    <source>
        <dbReference type="ARBA" id="ARBA00022676"/>
    </source>
</evidence>
<evidence type="ECO:0000256" key="1">
    <source>
        <dbReference type="ARBA" id="ARBA00004651"/>
    </source>
</evidence>
<dbReference type="STRING" id="1325735.A0A428UKQ3"/>
<feature type="transmembrane region" description="Helical" evidence="12">
    <location>
        <begin position="280"/>
        <end position="303"/>
    </location>
</feature>
<evidence type="ECO:0000256" key="5">
    <source>
        <dbReference type="ARBA" id="ARBA00022679"/>
    </source>
</evidence>
<keyword evidence="12" id="KW-1133">Transmembrane helix</keyword>
<feature type="transmembrane region" description="Helical" evidence="12">
    <location>
        <begin position="25"/>
        <end position="46"/>
    </location>
</feature>
<comment type="caution">
    <text evidence="13">The sequence shown here is derived from an EMBL/GenBank/DDBJ whole genome shotgun (WGS) entry which is preliminary data.</text>
</comment>
<keyword evidence="14" id="KW-1185">Reference proteome</keyword>
<dbReference type="GO" id="GO:0005886">
    <property type="term" value="C:plasma membrane"/>
    <property type="evidence" value="ECO:0007669"/>
    <property type="project" value="UniProtKB-SubCell"/>
</dbReference>
<feature type="transmembrane region" description="Helical" evidence="12">
    <location>
        <begin position="58"/>
        <end position="80"/>
    </location>
</feature>
<gene>
    <name evidence="13" type="ORF">CEP52_001138</name>
</gene>
<keyword evidence="8" id="KW-0961">Cell wall biogenesis/degradation</keyword>
<evidence type="ECO:0000256" key="10">
    <source>
        <dbReference type="ARBA" id="ARBA00049510"/>
    </source>
</evidence>
<dbReference type="InterPro" id="IPR004835">
    <property type="entry name" value="Chitin_synth"/>
</dbReference>
<comment type="catalytic activity">
    <reaction evidence="10">
        <text>[(1-&gt;4)-N-acetyl-beta-D-glucosaminyl](n) + UDP-N-acetyl-alpha-D-glucosamine = [(1-&gt;4)-N-acetyl-beta-D-glucosaminyl](n+1) + UDP + H(+)</text>
        <dbReference type="Rhea" id="RHEA:16637"/>
        <dbReference type="Rhea" id="RHEA-COMP:9593"/>
        <dbReference type="Rhea" id="RHEA-COMP:9595"/>
        <dbReference type="ChEBI" id="CHEBI:15378"/>
        <dbReference type="ChEBI" id="CHEBI:17029"/>
        <dbReference type="ChEBI" id="CHEBI:57705"/>
        <dbReference type="ChEBI" id="CHEBI:58223"/>
        <dbReference type="EC" id="2.4.1.16"/>
    </reaction>
    <physiologicalReaction direction="left-to-right" evidence="10">
        <dbReference type="Rhea" id="RHEA:16638"/>
    </physiologicalReaction>
</comment>
<dbReference type="Proteomes" id="UP000287144">
    <property type="component" value="Unassembled WGS sequence"/>
</dbReference>
<evidence type="ECO:0000256" key="2">
    <source>
        <dbReference type="ARBA" id="ARBA00012543"/>
    </source>
</evidence>
<name>A0A428UKQ3_9HYPO</name>